<sequence>MSDPQSGDPETERELDAAVAEAERHARAEEDADPNEHVAVQDESGEISEEPAQ</sequence>
<keyword evidence="3" id="KW-1185">Reference proteome</keyword>
<protein>
    <recommendedName>
        <fullName evidence="4">Nucleotide exchange factor GrpE</fullName>
    </recommendedName>
</protein>
<name>A0ABU1FKU0_9MICO</name>
<proteinExistence type="predicted"/>
<gene>
    <name evidence="2" type="ORF">RH861_09900</name>
</gene>
<accession>A0ABU1FKU0</accession>
<dbReference type="Proteomes" id="UP001260072">
    <property type="component" value="Unassembled WGS sequence"/>
</dbReference>
<evidence type="ECO:0008006" key="4">
    <source>
        <dbReference type="Google" id="ProtNLM"/>
    </source>
</evidence>
<comment type="caution">
    <text evidence="2">The sequence shown here is derived from an EMBL/GenBank/DDBJ whole genome shotgun (WGS) entry which is preliminary data.</text>
</comment>
<dbReference type="RefSeq" id="WP_310520856.1">
    <property type="nucleotide sequence ID" value="NZ_BAABBS010000001.1"/>
</dbReference>
<reference evidence="3" key="1">
    <citation type="submission" date="2023-07" db="EMBL/GenBank/DDBJ databases">
        <title>Description of three actinobacteria isolated from air of manufacturing shop in a pharmaceutical factory.</title>
        <authorList>
            <person name="Zhang D.-F."/>
        </authorList>
    </citation>
    <scope>NUCLEOTIDE SEQUENCE [LARGE SCALE GENOMIC DNA]</scope>
    <source>
        <strain evidence="3">CCTCC AB 2011122</strain>
    </source>
</reference>
<feature type="compositionally biased region" description="Acidic residues" evidence="1">
    <location>
        <begin position="43"/>
        <end position="53"/>
    </location>
</feature>
<feature type="region of interest" description="Disordered" evidence="1">
    <location>
        <begin position="1"/>
        <end position="53"/>
    </location>
</feature>
<dbReference type="EMBL" id="JAVKGS010000003">
    <property type="protein sequence ID" value="MDR5692371.1"/>
    <property type="molecule type" value="Genomic_DNA"/>
</dbReference>
<evidence type="ECO:0000313" key="2">
    <source>
        <dbReference type="EMBL" id="MDR5692371.1"/>
    </source>
</evidence>
<evidence type="ECO:0000256" key="1">
    <source>
        <dbReference type="SAM" id="MobiDB-lite"/>
    </source>
</evidence>
<evidence type="ECO:0000313" key="3">
    <source>
        <dbReference type="Proteomes" id="UP001260072"/>
    </source>
</evidence>
<feature type="compositionally biased region" description="Basic and acidic residues" evidence="1">
    <location>
        <begin position="10"/>
        <end position="40"/>
    </location>
</feature>
<organism evidence="2 3">
    <name type="scientific">Agromyces indicus</name>
    <dbReference type="NCBI Taxonomy" id="758919"/>
    <lineage>
        <taxon>Bacteria</taxon>
        <taxon>Bacillati</taxon>
        <taxon>Actinomycetota</taxon>
        <taxon>Actinomycetes</taxon>
        <taxon>Micrococcales</taxon>
        <taxon>Microbacteriaceae</taxon>
        <taxon>Agromyces</taxon>
    </lineage>
</organism>